<proteinExistence type="inferred from homology"/>
<dbReference type="InterPro" id="IPR000073">
    <property type="entry name" value="AB_hydrolase_1"/>
</dbReference>
<name>G0S5L4_CHATD</name>
<dbReference type="Proteomes" id="UP000008066">
    <property type="component" value="Unassembled WGS sequence"/>
</dbReference>
<dbReference type="GeneID" id="18256505"/>
<dbReference type="GO" id="GO:0016787">
    <property type="term" value="F:hydrolase activity"/>
    <property type="evidence" value="ECO:0007669"/>
    <property type="project" value="UniProtKB-KW"/>
</dbReference>
<dbReference type="KEGG" id="cthr:CTHT_0024670"/>
<dbReference type="AlphaFoldDB" id="G0S5L4"/>
<sequence>MQLVRAPKACVKLWDIPSSQDLRRARVCTAEWPTFGRARDARLHSTPPSTSLLELKSTFRLELSIEMAAVDKLTPSDSRVQHRTYTVPASNHTYHYLFAEPPARTTVTGTALLIHGFPDLALGWRYPLVSLGLRVIVPDMLGYGGTDAPEKLEEYSYKSVTNDLVALVRHVLREAGHKDPESEKIILGGHDWGGMVAWRFALWHPSVLRCVFSVCTPYFAPISQPITLEVLTSIHSNFRYQLQFRSGECEARVGRDPARVRAFLGALYGGRALMEDLKTIDEGRKGLFDPEVGIPLDLVEQCRVGPSPLLSKEEMDYYVEQFATGKGGIKGACNWYRMTEINNKEEMELAQAGRVNIRTPALMVVARKDVALKPELAGKMKDFIENLKMVEVDASHWALWERPAEVNAHLTEWLRGILDREGRLRPSI</sequence>
<dbReference type="Gene3D" id="3.40.50.1820">
    <property type="entry name" value="alpha/beta hydrolase"/>
    <property type="match status" value="1"/>
</dbReference>
<reference evidence="4 5" key="1">
    <citation type="journal article" date="2011" name="Cell">
        <title>Insight into structure and assembly of the nuclear pore complex by utilizing the genome of a eukaryotic thermophile.</title>
        <authorList>
            <person name="Amlacher S."/>
            <person name="Sarges P."/>
            <person name="Flemming D."/>
            <person name="van Noort V."/>
            <person name="Kunze R."/>
            <person name="Devos D.P."/>
            <person name="Arumugam M."/>
            <person name="Bork P."/>
            <person name="Hurt E."/>
        </authorList>
    </citation>
    <scope>NUCLEOTIDE SEQUENCE [LARGE SCALE GENOMIC DNA]</scope>
    <source>
        <strain evidence="5">DSM 1495 / CBS 144.50 / IMI 039719</strain>
    </source>
</reference>
<evidence type="ECO:0000313" key="4">
    <source>
        <dbReference type="EMBL" id="EGS20633.1"/>
    </source>
</evidence>
<dbReference type="OMA" id="YQIPMLV"/>
<dbReference type="OrthoDB" id="408373at2759"/>
<keyword evidence="5" id="KW-1185">Reference proteome</keyword>
<dbReference type="PANTHER" id="PTHR43329">
    <property type="entry name" value="EPOXIDE HYDROLASE"/>
    <property type="match status" value="1"/>
</dbReference>
<protein>
    <recommendedName>
        <fullName evidence="3">AB hydrolase-1 domain-containing protein</fullName>
    </recommendedName>
</protein>
<feature type="domain" description="AB hydrolase-1" evidence="3">
    <location>
        <begin position="112"/>
        <end position="403"/>
    </location>
</feature>
<dbReference type="STRING" id="759272.G0S5L4"/>
<keyword evidence="1" id="KW-0378">Hydrolase</keyword>
<dbReference type="SUPFAM" id="SSF53474">
    <property type="entry name" value="alpha/beta-Hydrolases"/>
    <property type="match status" value="1"/>
</dbReference>
<gene>
    <name evidence="4" type="ORF">CTHT_0024670</name>
</gene>
<dbReference type="eggNOG" id="KOG4178">
    <property type="taxonomic scope" value="Eukaryota"/>
</dbReference>
<dbReference type="EMBL" id="GL988041">
    <property type="protein sequence ID" value="EGS20633.1"/>
    <property type="molecule type" value="Genomic_DNA"/>
</dbReference>
<dbReference type="InterPro" id="IPR000639">
    <property type="entry name" value="Epox_hydrolase-like"/>
</dbReference>
<evidence type="ECO:0000313" key="5">
    <source>
        <dbReference type="Proteomes" id="UP000008066"/>
    </source>
</evidence>
<evidence type="ECO:0000256" key="2">
    <source>
        <dbReference type="ARBA" id="ARBA00038334"/>
    </source>
</evidence>
<dbReference type="PRINTS" id="PR00412">
    <property type="entry name" value="EPOXHYDRLASE"/>
</dbReference>
<accession>G0S5L4</accession>
<comment type="similarity">
    <text evidence="2">Belongs to the AB hydrolase superfamily. Epoxide hydrolase family.</text>
</comment>
<organism evidence="5">
    <name type="scientific">Chaetomium thermophilum (strain DSM 1495 / CBS 144.50 / IMI 039719)</name>
    <name type="common">Thermochaetoides thermophila</name>
    <dbReference type="NCBI Taxonomy" id="759272"/>
    <lineage>
        <taxon>Eukaryota</taxon>
        <taxon>Fungi</taxon>
        <taxon>Dikarya</taxon>
        <taxon>Ascomycota</taxon>
        <taxon>Pezizomycotina</taxon>
        <taxon>Sordariomycetes</taxon>
        <taxon>Sordariomycetidae</taxon>
        <taxon>Sordariales</taxon>
        <taxon>Chaetomiaceae</taxon>
        <taxon>Thermochaetoides</taxon>
    </lineage>
</organism>
<dbReference type="RefSeq" id="XP_006692929.1">
    <property type="nucleotide sequence ID" value="XM_006692866.1"/>
</dbReference>
<evidence type="ECO:0000259" key="3">
    <source>
        <dbReference type="Pfam" id="PF00561"/>
    </source>
</evidence>
<dbReference type="Pfam" id="PF00561">
    <property type="entry name" value="Abhydrolase_1"/>
    <property type="match status" value="1"/>
</dbReference>
<dbReference type="InterPro" id="IPR029058">
    <property type="entry name" value="AB_hydrolase_fold"/>
</dbReference>
<dbReference type="HOGENOM" id="CLU_020336_7_5_1"/>
<evidence type="ECO:0000256" key="1">
    <source>
        <dbReference type="ARBA" id="ARBA00022801"/>
    </source>
</evidence>